<feature type="transmembrane region" description="Helical" evidence="7">
    <location>
        <begin position="58"/>
        <end position="77"/>
    </location>
</feature>
<dbReference type="RefSeq" id="WP_380049335.1">
    <property type="nucleotide sequence ID" value="NZ_JBHSOH010000011.1"/>
</dbReference>
<dbReference type="PROSITE" id="PS50850">
    <property type="entry name" value="MFS"/>
    <property type="match status" value="1"/>
</dbReference>
<accession>A0ABW1DMB1</accession>
<keyword evidence="6 7" id="KW-0472">Membrane</keyword>
<evidence type="ECO:0000256" key="7">
    <source>
        <dbReference type="SAM" id="Phobius"/>
    </source>
</evidence>
<organism evidence="9 10">
    <name type="scientific">Deinococcus petrolearius</name>
    <dbReference type="NCBI Taxonomy" id="1751295"/>
    <lineage>
        <taxon>Bacteria</taxon>
        <taxon>Thermotogati</taxon>
        <taxon>Deinococcota</taxon>
        <taxon>Deinococci</taxon>
        <taxon>Deinococcales</taxon>
        <taxon>Deinococcaceae</taxon>
        <taxon>Deinococcus</taxon>
    </lineage>
</organism>
<evidence type="ECO:0000256" key="6">
    <source>
        <dbReference type="ARBA" id="ARBA00023136"/>
    </source>
</evidence>
<feature type="transmembrane region" description="Helical" evidence="7">
    <location>
        <begin position="1009"/>
        <end position="1028"/>
    </location>
</feature>
<dbReference type="NCBIfam" id="TIGR00711">
    <property type="entry name" value="efflux_EmrB"/>
    <property type="match status" value="1"/>
</dbReference>
<feature type="transmembrane region" description="Helical" evidence="7">
    <location>
        <begin position="422"/>
        <end position="440"/>
    </location>
</feature>
<sequence>MTATPLTSAPTQTSYTNAQKTITLVGVLLAVLLASMNQTIVSTAGPAIQKALGIENSLYSWITTAYLLASTALVPIYGKLSDLLGRKIIMMFGAVVFVAGSILCGLSTSVGALIVGRAVQGLGGAALLGLMFAVIADLYPIEQRSRYTALVGAVFSLATVLGSIVGGFVTDHYGWHAVFFISVPLGAIVLVPLFLMPPLKQHRDRAPFDFAGAALLILFSLTLLLALSLGKTQVSPGESGYLWGSWQILSLLATSAVSLLSFIAVELRAADPIIDIRLFRNRTFAVANVATFLLGIVFFAATVFLPLYMVNVIGLSATNAGLTTFPLTIGLVVSSVIAGQAYARLGKFRPVIFVGGLFLMLGFVLMGYTLRVDSTQAELTWKMIVVGLGLGPILPMLTLAVQGTVRPHEIGAATGTNSFLRSLGSTIGIAFLGTLFATTLKGNIQDQVNTAKAHLPAELRAEFDLSNGSGNKSSSSQSFDVAKIKLEATAKLDATRARYVAALRDHDPEAIQALLADPKTDTKLRTVLRQGGFEGAIRAGFDEQRNLLTRAVLKNDPAAINSIVNNPQTPQALKDVVRNGVQAQVTAGIARQRDLLTRALLFNDPAAVRTLLASPQTPADFRKVLAGGGVEAQVKAQFSAQRTLLTRALIQDDPAAVRQILADPQTPASLRQVFLNGGVRAQVRAGFDGQRALLTRALLRNDPVAIQSILTNPQIPAELKALFENGGLKARVEAGLEQQRSLLTRGLRDNDPQAVQALLAASSTPATLRQVLQGGGVRMAVKQGVEAQKAAITRAVNAGDLQPLVQNAQLPQALRDGLAQVSAQALKTPEGRAQVLRQFTARLDAAEPATEEAAVTTALQTATSRLDAARPAALSAARQAALEKVLAGLEAKERSTLVSAPRQALDKILAGLDAQEPLVLATAPRQALETALVKLDAAEQQALRTAPRQALEKILAKLNETEQKTLATTSKASLSKIVAGLDDAKAKLIPVIDEIGVGIKQAFTDAVSLLYRVGLVVSALAVLVSMFLKDLQPQTITREQLTETELRSIES</sequence>
<feature type="transmembrane region" description="Helical" evidence="7">
    <location>
        <begin position="89"/>
        <end position="115"/>
    </location>
</feature>
<keyword evidence="2" id="KW-0813">Transport</keyword>
<dbReference type="EMBL" id="JBHSOH010000011">
    <property type="protein sequence ID" value="MFC5848876.1"/>
    <property type="molecule type" value="Genomic_DNA"/>
</dbReference>
<gene>
    <name evidence="9" type="ORF">ACFPQ6_11190</name>
</gene>
<protein>
    <submittedName>
        <fullName evidence="9">MDR family MFS transporter</fullName>
    </submittedName>
</protein>
<feature type="transmembrane region" description="Helical" evidence="7">
    <location>
        <begin position="241"/>
        <end position="265"/>
    </location>
</feature>
<dbReference type="SUPFAM" id="SSF103473">
    <property type="entry name" value="MFS general substrate transporter"/>
    <property type="match status" value="1"/>
</dbReference>
<dbReference type="Proteomes" id="UP001595979">
    <property type="component" value="Unassembled WGS sequence"/>
</dbReference>
<evidence type="ECO:0000313" key="10">
    <source>
        <dbReference type="Proteomes" id="UP001595979"/>
    </source>
</evidence>
<feature type="transmembrane region" description="Helical" evidence="7">
    <location>
        <begin position="208"/>
        <end position="229"/>
    </location>
</feature>
<evidence type="ECO:0000256" key="5">
    <source>
        <dbReference type="ARBA" id="ARBA00022989"/>
    </source>
</evidence>
<evidence type="ECO:0000256" key="4">
    <source>
        <dbReference type="ARBA" id="ARBA00022692"/>
    </source>
</evidence>
<dbReference type="InterPro" id="IPR036259">
    <property type="entry name" value="MFS_trans_sf"/>
</dbReference>
<evidence type="ECO:0000256" key="3">
    <source>
        <dbReference type="ARBA" id="ARBA00022475"/>
    </source>
</evidence>
<comment type="caution">
    <text evidence="9">The sequence shown here is derived from an EMBL/GenBank/DDBJ whole genome shotgun (WGS) entry which is preliminary data.</text>
</comment>
<proteinExistence type="predicted"/>
<name>A0ABW1DMB1_9DEIO</name>
<keyword evidence="10" id="KW-1185">Reference proteome</keyword>
<dbReference type="PANTHER" id="PTHR23501">
    <property type="entry name" value="MAJOR FACILITATOR SUPERFAMILY"/>
    <property type="match status" value="1"/>
</dbReference>
<evidence type="ECO:0000259" key="8">
    <source>
        <dbReference type="PROSITE" id="PS50850"/>
    </source>
</evidence>
<dbReference type="Gene3D" id="1.20.1250.20">
    <property type="entry name" value="MFS general substrate transporter like domains"/>
    <property type="match status" value="1"/>
</dbReference>
<dbReference type="InterPro" id="IPR011701">
    <property type="entry name" value="MFS"/>
</dbReference>
<keyword evidence="3" id="KW-1003">Cell membrane</keyword>
<feature type="domain" description="Major facilitator superfamily (MFS) profile" evidence="8">
    <location>
        <begin position="23"/>
        <end position="469"/>
    </location>
</feature>
<dbReference type="Gene3D" id="1.20.1720.10">
    <property type="entry name" value="Multidrug resistance protein D"/>
    <property type="match status" value="1"/>
</dbReference>
<dbReference type="InterPro" id="IPR020846">
    <property type="entry name" value="MFS_dom"/>
</dbReference>
<feature type="transmembrane region" description="Helical" evidence="7">
    <location>
        <begin position="351"/>
        <end position="369"/>
    </location>
</feature>
<dbReference type="InterPro" id="IPR004638">
    <property type="entry name" value="EmrB-like"/>
</dbReference>
<keyword evidence="4 7" id="KW-0812">Transmembrane</keyword>
<dbReference type="CDD" id="cd17502">
    <property type="entry name" value="MFS_Azr1_MDR_like"/>
    <property type="match status" value="1"/>
</dbReference>
<evidence type="ECO:0000313" key="9">
    <source>
        <dbReference type="EMBL" id="MFC5848876.1"/>
    </source>
</evidence>
<feature type="transmembrane region" description="Helical" evidence="7">
    <location>
        <begin position="320"/>
        <end position="339"/>
    </location>
</feature>
<comment type="subcellular location">
    <subcellularLocation>
        <location evidence="1">Cell membrane</location>
        <topology evidence="1">Multi-pass membrane protein</topology>
    </subcellularLocation>
</comment>
<evidence type="ECO:0000256" key="2">
    <source>
        <dbReference type="ARBA" id="ARBA00022448"/>
    </source>
</evidence>
<feature type="transmembrane region" description="Helical" evidence="7">
    <location>
        <begin position="21"/>
        <end position="38"/>
    </location>
</feature>
<feature type="transmembrane region" description="Helical" evidence="7">
    <location>
        <begin position="381"/>
        <end position="401"/>
    </location>
</feature>
<feature type="transmembrane region" description="Helical" evidence="7">
    <location>
        <begin position="121"/>
        <end position="140"/>
    </location>
</feature>
<feature type="transmembrane region" description="Helical" evidence="7">
    <location>
        <begin position="285"/>
        <end position="308"/>
    </location>
</feature>
<feature type="transmembrane region" description="Helical" evidence="7">
    <location>
        <begin position="147"/>
        <end position="169"/>
    </location>
</feature>
<reference evidence="10" key="1">
    <citation type="journal article" date="2019" name="Int. J. Syst. Evol. Microbiol.">
        <title>The Global Catalogue of Microorganisms (GCM) 10K type strain sequencing project: providing services to taxonomists for standard genome sequencing and annotation.</title>
        <authorList>
            <consortium name="The Broad Institute Genomics Platform"/>
            <consortium name="The Broad Institute Genome Sequencing Center for Infectious Disease"/>
            <person name="Wu L."/>
            <person name="Ma J."/>
        </authorList>
    </citation>
    <scope>NUCLEOTIDE SEQUENCE [LARGE SCALE GENOMIC DNA]</scope>
    <source>
        <strain evidence="10">CGMCC 1.15053</strain>
    </source>
</reference>
<evidence type="ECO:0000256" key="1">
    <source>
        <dbReference type="ARBA" id="ARBA00004651"/>
    </source>
</evidence>
<dbReference type="Pfam" id="PF07690">
    <property type="entry name" value="MFS_1"/>
    <property type="match status" value="1"/>
</dbReference>
<keyword evidence="5 7" id="KW-1133">Transmembrane helix</keyword>
<dbReference type="PANTHER" id="PTHR23501:SF197">
    <property type="entry name" value="COMD"/>
    <property type="match status" value="1"/>
</dbReference>
<feature type="transmembrane region" description="Helical" evidence="7">
    <location>
        <begin position="175"/>
        <end position="196"/>
    </location>
</feature>